<gene>
    <name evidence="7" type="ORF">SDC9_143084</name>
</gene>
<reference evidence="7" key="1">
    <citation type="submission" date="2019-08" db="EMBL/GenBank/DDBJ databases">
        <authorList>
            <person name="Kucharzyk K."/>
            <person name="Murdoch R.W."/>
            <person name="Higgins S."/>
            <person name="Loffler F."/>
        </authorList>
    </citation>
    <scope>NUCLEOTIDE SEQUENCE</scope>
</reference>
<evidence type="ECO:0000256" key="5">
    <source>
        <dbReference type="SAM" id="Phobius"/>
    </source>
</evidence>
<organism evidence="7">
    <name type="scientific">bioreactor metagenome</name>
    <dbReference type="NCBI Taxonomy" id="1076179"/>
    <lineage>
        <taxon>unclassified sequences</taxon>
        <taxon>metagenomes</taxon>
        <taxon>ecological metagenomes</taxon>
    </lineage>
</organism>
<name>A0A645E3F4_9ZZZZ</name>
<evidence type="ECO:0000256" key="4">
    <source>
        <dbReference type="ARBA" id="ARBA00023136"/>
    </source>
</evidence>
<evidence type="ECO:0000256" key="3">
    <source>
        <dbReference type="ARBA" id="ARBA00022989"/>
    </source>
</evidence>
<feature type="transmembrane region" description="Helical" evidence="5">
    <location>
        <begin position="62"/>
        <end position="79"/>
    </location>
</feature>
<sequence length="92" mass="9657">MAEQAWVTTLYSGLVGYMLANIAWNRAVGLIGGTRVSIYGNVPPVFVLLLGAVVFGELLQPLQIAGTVVILAGVVLVQAKVRPGKLSGHDEV</sequence>
<keyword evidence="4 5" id="KW-0472">Membrane</keyword>
<dbReference type="PANTHER" id="PTHR32322:SF2">
    <property type="entry name" value="EAMA DOMAIN-CONTAINING PROTEIN"/>
    <property type="match status" value="1"/>
</dbReference>
<evidence type="ECO:0000256" key="2">
    <source>
        <dbReference type="ARBA" id="ARBA00022692"/>
    </source>
</evidence>
<dbReference type="PANTHER" id="PTHR32322">
    <property type="entry name" value="INNER MEMBRANE TRANSPORTER"/>
    <property type="match status" value="1"/>
</dbReference>
<evidence type="ECO:0000313" key="7">
    <source>
        <dbReference type="EMBL" id="MPM95928.1"/>
    </source>
</evidence>
<evidence type="ECO:0000259" key="6">
    <source>
        <dbReference type="Pfam" id="PF00892"/>
    </source>
</evidence>
<dbReference type="InterPro" id="IPR000620">
    <property type="entry name" value="EamA_dom"/>
</dbReference>
<dbReference type="AlphaFoldDB" id="A0A645E3F4"/>
<accession>A0A645E3F4</accession>
<dbReference type="Gene3D" id="1.10.3730.20">
    <property type="match status" value="1"/>
</dbReference>
<comment type="subcellular location">
    <subcellularLocation>
        <location evidence="1">Membrane</location>
        <topology evidence="1">Multi-pass membrane protein</topology>
    </subcellularLocation>
</comment>
<keyword evidence="3 5" id="KW-1133">Transmembrane helix</keyword>
<dbReference type="EMBL" id="VSSQ01042362">
    <property type="protein sequence ID" value="MPM95928.1"/>
    <property type="molecule type" value="Genomic_DNA"/>
</dbReference>
<protein>
    <recommendedName>
        <fullName evidence="6">EamA domain-containing protein</fullName>
    </recommendedName>
</protein>
<feature type="transmembrane region" description="Helical" evidence="5">
    <location>
        <begin position="36"/>
        <end position="56"/>
    </location>
</feature>
<keyword evidence="2 5" id="KW-0812">Transmembrane</keyword>
<evidence type="ECO:0000256" key="1">
    <source>
        <dbReference type="ARBA" id="ARBA00004141"/>
    </source>
</evidence>
<dbReference type="Pfam" id="PF00892">
    <property type="entry name" value="EamA"/>
    <property type="match status" value="1"/>
</dbReference>
<feature type="domain" description="EamA" evidence="6">
    <location>
        <begin position="4"/>
        <end position="77"/>
    </location>
</feature>
<dbReference type="SUPFAM" id="SSF103481">
    <property type="entry name" value="Multidrug resistance efflux transporter EmrE"/>
    <property type="match status" value="1"/>
</dbReference>
<feature type="transmembrane region" description="Helical" evidence="5">
    <location>
        <begin position="6"/>
        <end position="24"/>
    </location>
</feature>
<dbReference type="InterPro" id="IPR037185">
    <property type="entry name" value="EmrE-like"/>
</dbReference>
<dbReference type="GO" id="GO:0016020">
    <property type="term" value="C:membrane"/>
    <property type="evidence" value="ECO:0007669"/>
    <property type="project" value="UniProtKB-SubCell"/>
</dbReference>
<proteinExistence type="predicted"/>
<comment type="caution">
    <text evidence="7">The sequence shown here is derived from an EMBL/GenBank/DDBJ whole genome shotgun (WGS) entry which is preliminary data.</text>
</comment>
<dbReference type="InterPro" id="IPR050638">
    <property type="entry name" value="AA-Vitamin_Transporters"/>
</dbReference>